<dbReference type="Gene3D" id="1.10.10.10">
    <property type="entry name" value="Winged helix-like DNA-binding domain superfamily/Winged helix DNA-binding domain"/>
    <property type="match status" value="1"/>
</dbReference>
<dbReference type="EMBL" id="CP011450">
    <property type="protein sequence ID" value="AKH18955.1"/>
    <property type="molecule type" value="Genomic_DNA"/>
</dbReference>
<proteinExistence type="predicted"/>
<dbReference type="GO" id="GO:0019262">
    <property type="term" value="P:N-acetylneuraminate catabolic process"/>
    <property type="evidence" value="ECO:0007669"/>
    <property type="project" value="TreeGrafter"/>
</dbReference>
<keyword evidence="2" id="KW-1185">Reference proteome</keyword>
<dbReference type="AlphaFoldDB" id="A0A0F7JW50"/>
<dbReference type="InterPro" id="IPR000600">
    <property type="entry name" value="ROK"/>
</dbReference>
<dbReference type="InterPro" id="IPR043129">
    <property type="entry name" value="ATPase_NBD"/>
</dbReference>
<dbReference type="SUPFAM" id="SSF53067">
    <property type="entry name" value="Actin-like ATPase domain"/>
    <property type="match status" value="1"/>
</dbReference>
<evidence type="ECO:0008006" key="3">
    <source>
        <dbReference type="Google" id="ProtNLM"/>
    </source>
</evidence>
<dbReference type="Pfam" id="PF13412">
    <property type="entry name" value="HTH_24"/>
    <property type="match status" value="1"/>
</dbReference>
<dbReference type="OrthoDB" id="49685at2"/>
<dbReference type="Gene3D" id="3.30.420.40">
    <property type="match status" value="2"/>
</dbReference>
<dbReference type="RefSeq" id="WP_047100401.1">
    <property type="nucleotide sequence ID" value="NZ_CP011450.1"/>
</dbReference>
<dbReference type="InterPro" id="IPR036390">
    <property type="entry name" value="WH_DNA-bd_sf"/>
</dbReference>
<dbReference type="GO" id="GO:0009384">
    <property type="term" value="F:N-acylmannosamine kinase activity"/>
    <property type="evidence" value="ECO:0007669"/>
    <property type="project" value="TreeGrafter"/>
</dbReference>
<sequence length="407" mass="42810">MIDIPAPPTDARAARLAISLSGTNLERAGDYNQRVVLQAIRGRDFITRTELATLTGLTGPTIANITRRLEEDGLIRKVGKIQLGRGQPALRIAIDPDGAFAIGLNIDRDHLSLACLDLAGTVRASVSQEILYPSPAAVRALASRGLAEMFATAAIPRDRVIGVGLAMPDRMAERDLRGRPADFSIWTDVDPAALLADLLPWPMHRDNDAAAAALCELQFGAGRHSASFFYLLISIGLGGGLVLDGSFYRGATGRSGELGFIIGRTGQAAGRSIETRVSLSALYERLIEAGCASDALSALQSDDPIARSTIDDWLDEAASLLVDPMIAVSCLIDPQAVLIGGRLPTDLIDALAARLTAALAPYGAELPSMPLVARAATPSIAPAVGAALLPFADRLLPSDAILMNVAR</sequence>
<dbReference type="PANTHER" id="PTHR18964:SF169">
    <property type="entry name" value="N-ACETYLMANNOSAMINE KINASE"/>
    <property type="match status" value="1"/>
</dbReference>
<geneLocation type="plasmid" evidence="1 2">
    <name>pNXO2</name>
</geneLocation>
<dbReference type="InterPro" id="IPR036388">
    <property type="entry name" value="WH-like_DNA-bd_sf"/>
</dbReference>
<accession>A0A0F7JW50</accession>
<evidence type="ECO:0000313" key="1">
    <source>
        <dbReference type="EMBL" id="AKH18955.1"/>
    </source>
</evidence>
<keyword evidence="1" id="KW-0614">Plasmid</keyword>
<reference evidence="1 2" key="1">
    <citation type="submission" date="2015-05" db="EMBL/GenBank/DDBJ databases">
        <title>Plasmid of Sphingomonas sanxanigenens NX02.</title>
        <authorList>
            <person name="Huang H."/>
            <person name="Ma T."/>
        </authorList>
    </citation>
    <scope>NUCLEOTIDE SEQUENCE [LARGE SCALE GENOMIC DNA]</scope>
    <source>
        <strain evidence="1 2">NX02</strain>
        <plasmid evidence="2">Plasmid pNXO2</plasmid>
    </source>
</reference>
<dbReference type="Pfam" id="PF00480">
    <property type="entry name" value="ROK"/>
    <property type="match status" value="1"/>
</dbReference>
<organism evidence="1 2">
    <name type="scientific">Sphingomonas sanxanigenens DSM 19645 = NX02</name>
    <dbReference type="NCBI Taxonomy" id="1123269"/>
    <lineage>
        <taxon>Bacteria</taxon>
        <taxon>Pseudomonadati</taxon>
        <taxon>Pseudomonadota</taxon>
        <taxon>Alphaproteobacteria</taxon>
        <taxon>Sphingomonadales</taxon>
        <taxon>Sphingomonadaceae</taxon>
        <taxon>Sphingomonas</taxon>
    </lineage>
</organism>
<gene>
    <name evidence="1" type="ORF">NX02_p1570</name>
</gene>
<dbReference type="Proteomes" id="UP000018851">
    <property type="component" value="Plasmid pNXO2"/>
</dbReference>
<protein>
    <recommendedName>
        <fullName evidence="3">HTH marR-type domain-containing protein</fullName>
    </recommendedName>
</protein>
<dbReference type="PANTHER" id="PTHR18964">
    <property type="entry name" value="ROK (REPRESSOR, ORF, KINASE) FAMILY"/>
    <property type="match status" value="1"/>
</dbReference>
<dbReference type="KEGG" id="ssan:NX02_p1570"/>
<dbReference type="SUPFAM" id="SSF46785">
    <property type="entry name" value="Winged helix' DNA-binding domain"/>
    <property type="match status" value="1"/>
</dbReference>
<evidence type="ECO:0000313" key="2">
    <source>
        <dbReference type="Proteomes" id="UP000018851"/>
    </source>
</evidence>
<name>A0A0F7JW50_9SPHN</name>